<dbReference type="STRING" id="5722.A2DUY6"/>
<proteinExistence type="predicted"/>
<evidence type="ECO:0000313" key="4">
    <source>
        <dbReference type="Proteomes" id="UP000001542"/>
    </source>
</evidence>
<feature type="repeat" description="ANK" evidence="1">
    <location>
        <begin position="355"/>
        <end position="383"/>
    </location>
</feature>
<dbReference type="Pfam" id="PF12796">
    <property type="entry name" value="Ank_2"/>
    <property type="match status" value="1"/>
</dbReference>
<dbReference type="VEuPathDB" id="TrichDB:TVAGG3_0939830"/>
<dbReference type="eggNOG" id="KOG0510">
    <property type="taxonomic scope" value="Eukaryota"/>
</dbReference>
<dbReference type="Pfam" id="PF11929">
    <property type="entry name" value="DUF3447"/>
    <property type="match status" value="1"/>
</dbReference>
<reference evidence="3" key="1">
    <citation type="submission" date="2006-10" db="EMBL/GenBank/DDBJ databases">
        <authorList>
            <person name="Amadeo P."/>
            <person name="Zhao Q."/>
            <person name="Wortman J."/>
            <person name="Fraser-Liggett C."/>
            <person name="Carlton J."/>
        </authorList>
    </citation>
    <scope>NUCLEOTIDE SEQUENCE</scope>
    <source>
        <strain evidence="3">G3</strain>
    </source>
</reference>
<sequence>MSDQLLNKYDDFIETYEKLFHLNSNDSVEEILNLISSVLIKKYKAVIITVVYNLFMAARCNYQFIELYIKILNQFLSKYRLPNSYVIELANSVKMTYSNNPNGGLQVDFDRKSFPKEGEILYIIMNDQIDKFKEYVSHESIESFSANISVYQMHSPIEACCYFGSVNIFFFLLTNLNVAMTPKCLLYSIFGRNTDIINECMKNIKMNKYALESTIASHNYEFLEYLFKRDLIDIKNIDTTVLSRHQNLKALLLLYENDKNSIIPCIVSFPQALDFLQDKSLDLTRRAPDGKNVLICASYWNNFDIRKYLLDNSTMKINSKDKDHRSALHYAVKNNNKNLVELLFNHGAKVDNFSDHKHPLHFAAKLQRNEMIPILLKHGADINKGYGVMQRTALHIAAKRGYLQTLEVLIKNHADINVKDFSHETPLHYATKYNKKKQLNFLFHMVPLSMQKQVTIQLHLFILQHKKTL</sequence>
<dbReference type="Gene3D" id="1.25.40.20">
    <property type="entry name" value="Ankyrin repeat-containing domain"/>
    <property type="match status" value="2"/>
</dbReference>
<dbReference type="Proteomes" id="UP000001542">
    <property type="component" value="Unassembled WGS sequence"/>
</dbReference>
<dbReference type="RefSeq" id="XP_001327936.1">
    <property type="nucleotide sequence ID" value="XM_001327901.1"/>
</dbReference>
<keyword evidence="1" id="KW-0040">ANK repeat</keyword>
<dbReference type="OrthoDB" id="194358at2759"/>
<dbReference type="PROSITE" id="PS50088">
    <property type="entry name" value="ANK_REPEAT"/>
    <property type="match status" value="3"/>
</dbReference>
<dbReference type="SMART" id="SM00248">
    <property type="entry name" value="ANK"/>
    <property type="match status" value="7"/>
</dbReference>
<dbReference type="AlphaFoldDB" id="A2DUY6"/>
<dbReference type="SUPFAM" id="SSF48403">
    <property type="entry name" value="Ankyrin repeat"/>
    <property type="match status" value="1"/>
</dbReference>
<dbReference type="PANTHER" id="PTHR24182">
    <property type="entry name" value="ANKYRIN REPEAT AND SOCS BOX CONTAINING 4"/>
    <property type="match status" value="1"/>
</dbReference>
<dbReference type="InParanoid" id="A2DUY6"/>
<accession>A2DUY6</accession>
<dbReference type="PANTHER" id="PTHR24182:SF13">
    <property type="entry name" value="LD18443P"/>
    <property type="match status" value="1"/>
</dbReference>
<name>A2DUY6_TRIV3</name>
<protein>
    <recommendedName>
        <fullName evidence="2">DUF3447 domain-containing protein</fullName>
    </recommendedName>
</protein>
<evidence type="ECO:0000256" key="1">
    <source>
        <dbReference type="PROSITE-ProRule" id="PRU00023"/>
    </source>
</evidence>
<dbReference type="InterPro" id="IPR036770">
    <property type="entry name" value="Ankyrin_rpt-contain_sf"/>
</dbReference>
<dbReference type="Pfam" id="PF13857">
    <property type="entry name" value="Ank_5"/>
    <property type="match status" value="1"/>
</dbReference>
<evidence type="ECO:0000259" key="2">
    <source>
        <dbReference type="Pfam" id="PF11929"/>
    </source>
</evidence>
<gene>
    <name evidence="3" type="ORF">TVAG_187640</name>
</gene>
<feature type="repeat" description="ANK" evidence="1">
    <location>
        <begin position="323"/>
        <end position="355"/>
    </location>
</feature>
<dbReference type="InterPro" id="IPR020683">
    <property type="entry name" value="DUF3447"/>
</dbReference>
<keyword evidence="4" id="KW-1185">Reference proteome</keyword>
<organism evidence="3 4">
    <name type="scientific">Trichomonas vaginalis (strain ATCC PRA-98 / G3)</name>
    <dbReference type="NCBI Taxonomy" id="412133"/>
    <lineage>
        <taxon>Eukaryota</taxon>
        <taxon>Metamonada</taxon>
        <taxon>Parabasalia</taxon>
        <taxon>Trichomonadida</taxon>
        <taxon>Trichomonadidae</taxon>
        <taxon>Trichomonas</taxon>
    </lineage>
</organism>
<evidence type="ECO:0000313" key="3">
    <source>
        <dbReference type="EMBL" id="EAY15713.1"/>
    </source>
</evidence>
<dbReference type="EMBL" id="DS113251">
    <property type="protein sequence ID" value="EAY15713.1"/>
    <property type="molecule type" value="Genomic_DNA"/>
</dbReference>
<feature type="domain" description="DUF3447" evidence="2">
    <location>
        <begin position="177"/>
        <end position="253"/>
    </location>
</feature>
<dbReference type="PROSITE" id="PS50297">
    <property type="entry name" value="ANK_REP_REGION"/>
    <property type="match status" value="3"/>
</dbReference>
<dbReference type="KEGG" id="tva:4773719"/>
<feature type="repeat" description="ANK" evidence="1">
    <location>
        <begin position="389"/>
        <end position="421"/>
    </location>
</feature>
<reference evidence="3" key="2">
    <citation type="journal article" date="2007" name="Science">
        <title>Draft genome sequence of the sexually transmitted pathogen Trichomonas vaginalis.</title>
        <authorList>
            <person name="Carlton J.M."/>
            <person name="Hirt R.P."/>
            <person name="Silva J.C."/>
            <person name="Delcher A.L."/>
            <person name="Schatz M."/>
            <person name="Zhao Q."/>
            <person name="Wortman J.R."/>
            <person name="Bidwell S.L."/>
            <person name="Alsmark U.C.M."/>
            <person name="Besteiro S."/>
            <person name="Sicheritz-Ponten T."/>
            <person name="Noel C.J."/>
            <person name="Dacks J.B."/>
            <person name="Foster P.G."/>
            <person name="Simillion C."/>
            <person name="Van de Peer Y."/>
            <person name="Miranda-Saavedra D."/>
            <person name="Barton G.J."/>
            <person name="Westrop G.D."/>
            <person name="Mueller S."/>
            <person name="Dessi D."/>
            <person name="Fiori P.L."/>
            <person name="Ren Q."/>
            <person name="Paulsen I."/>
            <person name="Zhang H."/>
            <person name="Bastida-Corcuera F.D."/>
            <person name="Simoes-Barbosa A."/>
            <person name="Brown M.T."/>
            <person name="Hayes R.D."/>
            <person name="Mukherjee M."/>
            <person name="Okumura C.Y."/>
            <person name="Schneider R."/>
            <person name="Smith A.J."/>
            <person name="Vanacova S."/>
            <person name="Villalvazo M."/>
            <person name="Haas B.J."/>
            <person name="Pertea M."/>
            <person name="Feldblyum T.V."/>
            <person name="Utterback T.R."/>
            <person name="Shu C.L."/>
            <person name="Osoegawa K."/>
            <person name="de Jong P.J."/>
            <person name="Hrdy I."/>
            <person name="Horvathova L."/>
            <person name="Zubacova Z."/>
            <person name="Dolezal P."/>
            <person name="Malik S.B."/>
            <person name="Logsdon J.M. Jr."/>
            <person name="Henze K."/>
            <person name="Gupta A."/>
            <person name="Wang C.C."/>
            <person name="Dunne R.L."/>
            <person name="Upcroft J.A."/>
            <person name="Upcroft P."/>
            <person name="White O."/>
            <person name="Salzberg S.L."/>
            <person name="Tang P."/>
            <person name="Chiu C.-H."/>
            <person name="Lee Y.-S."/>
            <person name="Embley T.M."/>
            <person name="Coombs G.H."/>
            <person name="Mottram J.C."/>
            <person name="Tachezy J."/>
            <person name="Fraser-Liggett C.M."/>
            <person name="Johnson P.J."/>
        </authorList>
    </citation>
    <scope>NUCLEOTIDE SEQUENCE [LARGE SCALE GENOMIC DNA]</scope>
    <source>
        <strain evidence="3">G3</strain>
    </source>
</reference>
<dbReference type="InterPro" id="IPR002110">
    <property type="entry name" value="Ankyrin_rpt"/>
</dbReference>
<dbReference type="VEuPathDB" id="TrichDB:TVAG_392120"/>